<keyword evidence="3" id="KW-1185">Reference proteome</keyword>
<sequence length="64" mass="6944">MGAHVHANMWLRMLVGNLLLAAVKSAVVDSLDWTPDFGVACWNGLILSALEPNFEGLCKQFGSK</sequence>
<protein>
    <submittedName>
        <fullName evidence="2">Uncharacterized protein</fullName>
    </submittedName>
</protein>
<comment type="caution">
    <text evidence="2">The sequence shown here is derived from an EMBL/GenBank/DDBJ whole genome shotgun (WGS) entry which is preliminary data.</text>
</comment>
<reference evidence="2" key="2">
    <citation type="submission" date="2020-11" db="EMBL/GenBank/DDBJ databases">
        <authorList>
            <person name="McCartney M.A."/>
            <person name="Auch B."/>
            <person name="Kono T."/>
            <person name="Mallez S."/>
            <person name="Becker A."/>
            <person name="Gohl D.M."/>
            <person name="Silverstein K.A.T."/>
            <person name="Koren S."/>
            <person name="Bechman K.B."/>
            <person name="Herman A."/>
            <person name="Abrahante J.E."/>
            <person name="Garbe J."/>
        </authorList>
    </citation>
    <scope>NUCLEOTIDE SEQUENCE</scope>
    <source>
        <strain evidence="2">Duluth1</strain>
        <tissue evidence="2">Whole animal</tissue>
    </source>
</reference>
<dbReference type="AlphaFoldDB" id="A0A9D4EZE6"/>
<reference evidence="2" key="1">
    <citation type="journal article" date="2019" name="bioRxiv">
        <title>The Genome of the Zebra Mussel, Dreissena polymorpha: A Resource for Invasive Species Research.</title>
        <authorList>
            <person name="McCartney M.A."/>
            <person name="Auch B."/>
            <person name="Kono T."/>
            <person name="Mallez S."/>
            <person name="Zhang Y."/>
            <person name="Obille A."/>
            <person name="Becker A."/>
            <person name="Abrahante J.E."/>
            <person name="Garbe J."/>
            <person name="Badalamenti J.P."/>
            <person name="Herman A."/>
            <person name="Mangelson H."/>
            <person name="Liachko I."/>
            <person name="Sullivan S."/>
            <person name="Sone E.D."/>
            <person name="Koren S."/>
            <person name="Silverstein K.A.T."/>
            <person name="Beckman K.B."/>
            <person name="Gohl D.M."/>
        </authorList>
    </citation>
    <scope>NUCLEOTIDE SEQUENCE</scope>
    <source>
        <strain evidence="2">Duluth1</strain>
        <tissue evidence="2">Whole animal</tissue>
    </source>
</reference>
<proteinExistence type="predicted"/>
<evidence type="ECO:0000313" key="2">
    <source>
        <dbReference type="EMBL" id="KAH3788581.1"/>
    </source>
</evidence>
<feature type="signal peptide" evidence="1">
    <location>
        <begin position="1"/>
        <end position="25"/>
    </location>
</feature>
<evidence type="ECO:0000256" key="1">
    <source>
        <dbReference type="SAM" id="SignalP"/>
    </source>
</evidence>
<evidence type="ECO:0000313" key="3">
    <source>
        <dbReference type="Proteomes" id="UP000828390"/>
    </source>
</evidence>
<dbReference type="EMBL" id="JAIWYP010000008">
    <property type="protein sequence ID" value="KAH3788581.1"/>
    <property type="molecule type" value="Genomic_DNA"/>
</dbReference>
<feature type="chain" id="PRO_5039500406" evidence="1">
    <location>
        <begin position="26"/>
        <end position="64"/>
    </location>
</feature>
<organism evidence="2 3">
    <name type="scientific">Dreissena polymorpha</name>
    <name type="common">Zebra mussel</name>
    <name type="synonym">Mytilus polymorpha</name>
    <dbReference type="NCBI Taxonomy" id="45954"/>
    <lineage>
        <taxon>Eukaryota</taxon>
        <taxon>Metazoa</taxon>
        <taxon>Spiralia</taxon>
        <taxon>Lophotrochozoa</taxon>
        <taxon>Mollusca</taxon>
        <taxon>Bivalvia</taxon>
        <taxon>Autobranchia</taxon>
        <taxon>Heteroconchia</taxon>
        <taxon>Euheterodonta</taxon>
        <taxon>Imparidentia</taxon>
        <taxon>Neoheterodontei</taxon>
        <taxon>Myida</taxon>
        <taxon>Dreissenoidea</taxon>
        <taxon>Dreissenidae</taxon>
        <taxon>Dreissena</taxon>
    </lineage>
</organism>
<keyword evidence="1" id="KW-0732">Signal</keyword>
<dbReference type="Proteomes" id="UP000828390">
    <property type="component" value="Unassembled WGS sequence"/>
</dbReference>
<accession>A0A9D4EZE6</accession>
<gene>
    <name evidence="2" type="ORF">DPMN_166726</name>
</gene>
<name>A0A9D4EZE6_DREPO</name>